<keyword evidence="4" id="KW-0540">Nuclease</keyword>
<dbReference type="SUPFAM" id="SSF53335">
    <property type="entry name" value="S-adenosyl-L-methionine-dependent methyltransferases"/>
    <property type="match status" value="1"/>
</dbReference>
<keyword evidence="4" id="KW-0255">Endonuclease</keyword>
<dbReference type="PANTHER" id="PTHR42998">
    <property type="entry name" value="TYPE I RESTRICTION ENZYME HINDVIIP M PROTEIN-RELATED"/>
    <property type="match status" value="1"/>
</dbReference>
<evidence type="ECO:0000259" key="2">
    <source>
        <dbReference type="Pfam" id="PF02384"/>
    </source>
</evidence>
<proteinExistence type="predicted"/>
<dbReference type="InterPro" id="IPR029063">
    <property type="entry name" value="SAM-dependent_MTases_sf"/>
</dbReference>
<dbReference type="InterPro" id="IPR002052">
    <property type="entry name" value="DNA_methylase_N6_adenine_CS"/>
</dbReference>
<evidence type="ECO:0000313" key="4">
    <source>
        <dbReference type="EMBL" id="KKI98213.1"/>
    </source>
</evidence>
<dbReference type="PRINTS" id="PR00507">
    <property type="entry name" value="N12N6MTFRASE"/>
</dbReference>
<reference evidence="4" key="1">
    <citation type="submission" date="2012-04" db="EMBL/GenBank/DDBJ databases">
        <authorList>
            <person name="Borisov I.G."/>
            <person name="Ivanikova N.V."/>
            <person name="Pinevich A.V."/>
        </authorList>
    </citation>
    <scope>NUCLEOTIDE SEQUENCE</scope>
    <source>
        <strain evidence="4">CALU 1027</strain>
    </source>
</reference>
<dbReference type="PANTHER" id="PTHR42998:SF1">
    <property type="entry name" value="TYPE I RESTRICTION ENZYME HINDI METHYLASE SUBUNIT"/>
    <property type="match status" value="1"/>
</dbReference>
<dbReference type="InterPro" id="IPR029464">
    <property type="entry name" value="HSDR_N"/>
</dbReference>
<dbReference type="Pfam" id="PF02384">
    <property type="entry name" value="N6_Mtase"/>
    <property type="match status" value="1"/>
</dbReference>
<sequence length="664" mass="76121">MSKLLTTLPDGKICDFIDQKIRNDTPEEYVRQNIERRLVLELGYLPEQIEVEYSIKQGSKTVRVDLAVFREGDQHNQENIWIIIECKKDSVTPSASKDGVEQLRSYMAACDNSEWGMWTNGKKKTVLRRIRTEEGIEYEEPNDIPSKDGNLEEVDRPTRDSLKNAVGDNLLFSFKICHDHIYVTDGLQKQPAFFELLKVIFCKIYDERNVRSPLEFYATALEKKSNDGRLTVFNRISKIFDAVKKQYPAIFDANDEIKLQPRSLAYIIGELQRYSFLSTNIDVKGKAYEELVGANLRGDRGEFFTPRNVQKMTIQMLDPKVTDKVLDQSCGTGGFLVIAMNEVIKKLKQQIEKQSGKAAEQSGVWSEVLNESIKETARSNFFGIDINPDLVKATKMNMVMNNDGSGNIFRQDSLLHPHQWEDSFRKQFAKALDVDPKSLRSENDLAHFDLIATNPPFGSKLPIKDQETLKQYQLGHVWREMETGWQPTDQLQTSAPPEILFIERCWQFLKPGGRMGIVLPDAILGAPGLIYVRYWMIKHCRIVASIDLHPDTFQPRNGTQTSVLILQKKTNEEINRRTMSDYEIFMAQVKAIGHDKRGNIVYRRNEEGEEILVPADPESIPLIERTATGEGTARPLPRQKVEDDDTDFVADEFIDWKKQVVLGW</sequence>
<dbReference type="eggNOG" id="COG0286">
    <property type="taxonomic scope" value="Bacteria"/>
</dbReference>
<dbReference type="STRING" id="317619.GCA_000332315_03101"/>
<evidence type="ECO:0000259" key="3">
    <source>
        <dbReference type="Pfam" id="PF13588"/>
    </source>
</evidence>
<evidence type="ECO:0000256" key="1">
    <source>
        <dbReference type="ARBA" id="ARBA00022747"/>
    </source>
</evidence>
<dbReference type="OrthoDB" id="467945at2"/>
<dbReference type="GO" id="GO:0008170">
    <property type="term" value="F:N-methyltransferase activity"/>
    <property type="evidence" value="ECO:0007669"/>
    <property type="project" value="InterPro"/>
</dbReference>
<name>A0A0M2PU80_PROHO</name>
<protein>
    <submittedName>
        <fullName evidence="4">Restriction endonuclease subunit M</fullName>
    </submittedName>
</protein>
<dbReference type="REBASE" id="168018">
    <property type="entry name" value="M.Pho1027ORF21305P"/>
</dbReference>
<accession>A0A0M2PU80</accession>
<dbReference type="GO" id="GO:0009307">
    <property type="term" value="P:DNA restriction-modification system"/>
    <property type="evidence" value="ECO:0007669"/>
    <property type="project" value="UniProtKB-KW"/>
</dbReference>
<organism evidence="4 5">
    <name type="scientific">Prochlorothrix hollandica PCC 9006 = CALU 1027</name>
    <dbReference type="NCBI Taxonomy" id="317619"/>
    <lineage>
        <taxon>Bacteria</taxon>
        <taxon>Bacillati</taxon>
        <taxon>Cyanobacteriota</taxon>
        <taxon>Cyanophyceae</taxon>
        <taxon>Prochlorotrichales</taxon>
        <taxon>Prochlorotrichaceae</taxon>
        <taxon>Prochlorothrix</taxon>
    </lineage>
</organism>
<dbReference type="InterPro" id="IPR003356">
    <property type="entry name" value="DNA_methylase_A-5"/>
</dbReference>
<dbReference type="GO" id="GO:0004519">
    <property type="term" value="F:endonuclease activity"/>
    <property type="evidence" value="ECO:0007669"/>
    <property type="project" value="UniProtKB-KW"/>
</dbReference>
<dbReference type="Pfam" id="PF13588">
    <property type="entry name" value="HSDR_N_2"/>
    <property type="match status" value="1"/>
</dbReference>
<keyword evidence="1" id="KW-0680">Restriction system</keyword>
<dbReference type="EMBL" id="AJTX02000010">
    <property type="protein sequence ID" value="KKI98213.1"/>
    <property type="molecule type" value="Genomic_DNA"/>
</dbReference>
<feature type="domain" description="DNA methylase adenine-specific" evidence="2">
    <location>
        <begin position="281"/>
        <end position="580"/>
    </location>
</feature>
<gene>
    <name evidence="4" type="ORF">PROH_21305</name>
</gene>
<dbReference type="GO" id="GO:0032259">
    <property type="term" value="P:methylation"/>
    <property type="evidence" value="ECO:0007669"/>
    <property type="project" value="InterPro"/>
</dbReference>
<dbReference type="GO" id="GO:0003677">
    <property type="term" value="F:DNA binding"/>
    <property type="evidence" value="ECO:0007669"/>
    <property type="project" value="InterPro"/>
</dbReference>
<feature type="domain" description="Type I restriction enzyme R protein N-terminal" evidence="3">
    <location>
        <begin position="26"/>
        <end position="145"/>
    </location>
</feature>
<evidence type="ECO:0000313" key="5">
    <source>
        <dbReference type="Proteomes" id="UP000034681"/>
    </source>
</evidence>
<dbReference type="Proteomes" id="UP000034681">
    <property type="component" value="Unassembled WGS sequence"/>
</dbReference>
<keyword evidence="5" id="KW-1185">Reference proteome</keyword>
<comment type="caution">
    <text evidence="4">The sequence shown here is derived from an EMBL/GenBank/DDBJ whole genome shotgun (WGS) entry which is preliminary data.</text>
</comment>
<dbReference type="InterPro" id="IPR052916">
    <property type="entry name" value="Type-I_RE_MTase_Subunit"/>
</dbReference>
<keyword evidence="4" id="KW-0378">Hydrolase</keyword>
<dbReference type="AlphaFoldDB" id="A0A0M2PU80"/>
<dbReference type="RefSeq" id="WP_017713353.1">
    <property type="nucleotide sequence ID" value="NZ_KB235939.1"/>
</dbReference>
<dbReference type="PROSITE" id="PS00092">
    <property type="entry name" value="N6_MTASE"/>
    <property type="match status" value="1"/>
</dbReference>
<dbReference type="Gene3D" id="3.40.50.150">
    <property type="entry name" value="Vaccinia Virus protein VP39"/>
    <property type="match status" value="1"/>
</dbReference>